<accession>G0N1T8</accession>
<keyword evidence="3" id="KW-1185">Reference proteome</keyword>
<dbReference type="AlphaFoldDB" id="G0N1T8"/>
<reference evidence="3" key="1">
    <citation type="submission" date="2011-07" db="EMBL/GenBank/DDBJ databases">
        <authorList>
            <consortium name="Caenorhabditis brenneri Sequencing and Analysis Consortium"/>
            <person name="Wilson R.K."/>
        </authorList>
    </citation>
    <scope>NUCLEOTIDE SEQUENCE [LARGE SCALE GENOMIC DNA]</scope>
    <source>
        <strain evidence="3">PB2801</strain>
    </source>
</reference>
<name>G0N1T8_CAEBE</name>
<gene>
    <name evidence="2" type="ORF">CAEBREN_21634</name>
</gene>
<evidence type="ECO:0000256" key="1">
    <source>
        <dbReference type="SAM" id="MobiDB-lite"/>
    </source>
</evidence>
<dbReference type="eggNOG" id="ENOG502TK5M">
    <property type="taxonomic scope" value="Eukaryota"/>
</dbReference>
<organism evidence="3">
    <name type="scientific">Caenorhabditis brenneri</name>
    <name type="common">Nematode worm</name>
    <dbReference type="NCBI Taxonomy" id="135651"/>
    <lineage>
        <taxon>Eukaryota</taxon>
        <taxon>Metazoa</taxon>
        <taxon>Ecdysozoa</taxon>
        <taxon>Nematoda</taxon>
        <taxon>Chromadorea</taxon>
        <taxon>Rhabditida</taxon>
        <taxon>Rhabditina</taxon>
        <taxon>Rhabditomorpha</taxon>
        <taxon>Rhabditoidea</taxon>
        <taxon>Rhabditidae</taxon>
        <taxon>Peloderinae</taxon>
        <taxon>Caenorhabditis</taxon>
    </lineage>
</organism>
<feature type="region of interest" description="Disordered" evidence="1">
    <location>
        <begin position="143"/>
        <end position="174"/>
    </location>
</feature>
<proteinExistence type="predicted"/>
<dbReference type="HOGENOM" id="CLU_1541471_0_0_1"/>
<dbReference type="InParanoid" id="G0N1T8"/>
<dbReference type="EMBL" id="GL379828">
    <property type="protein sequence ID" value="EGT50396.1"/>
    <property type="molecule type" value="Genomic_DNA"/>
</dbReference>
<protein>
    <submittedName>
        <fullName evidence="2">Uncharacterized protein</fullName>
    </submittedName>
</protein>
<dbReference type="Proteomes" id="UP000008068">
    <property type="component" value="Unassembled WGS sequence"/>
</dbReference>
<evidence type="ECO:0000313" key="3">
    <source>
        <dbReference type="Proteomes" id="UP000008068"/>
    </source>
</evidence>
<sequence length="174" mass="20086">MSDLPVIEFNKCDACQQMISMEIFLGHFELCSEIADFGDLEKKVCQARYFYLQKIAEMYNLVNVLKFSNYTVPEGQQYPNVPCYCEDRGGNHTQAECLRKLGIPELKRADVSPPPNRDEDAKKLMRIFVRHLTKLNTETLKEWDKKWRKKTTGQEDTDSECSDVSAPPSPQRSP</sequence>
<evidence type="ECO:0000313" key="2">
    <source>
        <dbReference type="EMBL" id="EGT50396.1"/>
    </source>
</evidence>